<feature type="chain" id="PRO_5026816742" evidence="4">
    <location>
        <begin position="22"/>
        <end position="1330"/>
    </location>
</feature>
<feature type="coiled-coil region" evidence="2">
    <location>
        <begin position="1060"/>
        <end position="1133"/>
    </location>
</feature>
<evidence type="ECO:0000256" key="1">
    <source>
        <dbReference type="ARBA" id="ARBA00023054"/>
    </source>
</evidence>
<feature type="signal peptide" evidence="4">
    <location>
        <begin position="1"/>
        <end position="21"/>
    </location>
</feature>
<organism evidence="5 6">
    <name type="scientific">Sitophilus oryzae</name>
    <name type="common">Rice weevil</name>
    <name type="synonym">Curculio oryzae</name>
    <dbReference type="NCBI Taxonomy" id="7048"/>
    <lineage>
        <taxon>Eukaryota</taxon>
        <taxon>Metazoa</taxon>
        <taxon>Ecdysozoa</taxon>
        <taxon>Arthropoda</taxon>
        <taxon>Hexapoda</taxon>
        <taxon>Insecta</taxon>
        <taxon>Pterygota</taxon>
        <taxon>Neoptera</taxon>
        <taxon>Endopterygota</taxon>
        <taxon>Coleoptera</taxon>
        <taxon>Polyphaga</taxon>
        <taxon>Cucujiformia</taxon>
        <taxon>Curculionidae</taxon>
        <taxon>Dryophthorinae</taxon>
        <taxon>Sitophilus</taxon>
    </lineage>
</organism>
<reference evidence="6" key="1">
    <citation type="submission" date="2025-08" db="UniProtKB">
        <authorList>
            <consortium name="RefSeq"/>
        </authorList>
    </citation>
    <scope>IDENTIFICATION</scope>
    <source>
        <tissue evidence="6">Gonads</tissue>
    </source>
</reference>
<dbReference type="GO" id="GO:0009306">
    <property type="term" value="P:protein secretion"/>
    <property type="evidence" value="ECO:0007669"/>
    <property type="project" value="TreeGrafter"/>
</dbReference>
<feature type="compositionally biased region" description="Low complexity" evidence="3">
    <location>
        <begin position="370"/>
        <end position="394"/>
    </location>
</feature>
<feature type="compositionally biased region" description="Polar residues" evidence="3">
    <location>
        <begin position="1311"/>
        <end position="1321"/>
    </location>
</feature>
<feature type="compositionally biased region" description="Pro residues" evidence="3">
    <location>
        <begin position="1162"/>
        <end position="1173"/>
    </location>
</feature>
<feature type="region of interest" description="Disordered" evidence="3">
    <location>
        <begin position="1154"/>
        <end position="1173"/>
    </location>
</feature>
<accession>A0A6J2Y7U3</accession>
<evidence type="ECO:0000313" key="5">
    <source>
        <dbReference type="Proteomes" id="UP000504635"/>
    </source>
</evidence>
<evidence type="ECO:0000256" key="2">
    <source>
        <dbReference type="SAM" id="Coils"/>
    </source>
</evidence>
<keyword evidence="1 2" id="KW-0175">Coiled coil</keyword>
<evidence type="ECO:0000313" key="6">
    <source>
        <dbReference type="RefSeq" id="XP_030759276.1"/>
    </source>
</evidence>
<dbReference type="GeneID" id="115884751"/>
<feature type="region of interest" description="Disordered" evidence="3">
    <location>
        <begin position="223"/>
        <end position="245"/>
    </location>
</feature>
<keyword evidence="4" id="KW-0732">Signal</keyword>
<dbReference type="GO" id="GO:0035459">
    <property type="term" value="P:vesicle cargo loading"/>
    <property type="evidence" value="ECO:0007669"/>
    <property type="project" value="TreeGrafter"/>
</dbReference>
<dbReference type="InParanoid" id="A0A6J2Y7U3"/>
<feature type="coiled-coil region" evidence="2">
    <location>
        <begin position="723"/>
        <end position="931"/>
    </location>
</feature>
<feature type="region of interest" description="Disordered" evidence="3">
    <location>
        <begin position="364"/>
        <end position="398"/>
    </location>
</feature>
<feature type="compositionally biased region" description="Basic and acidic residues" evidence="3">
    <location>
        <begin position="231"/>
        <end position="245"/>
    </location>
</feature>
<dbReference type="CTD" id="33930"/>
<dbReference type="PANTHER" id="PTHR23158:SF33">
    <property type="entry name" value="TRANSPORT AND GOLGI ORGANIZATION PROTEIN 1"/>
    <property type="match status" value="1"/>
</dbReference>
<feature type="region of interest" description="Disordered" evidence="3">
    <location>
        <begin position="1225"/>
        <end position="1330"/>
    </location>
</feature>
<proteinExistence type="predicted"/>
<evidence type="ECO:0000256" key="3">
    <source>
        <dbReference type="SAM" id="MobiDB-lite"/>
    </source>
</evidence>
<dbReference type="GO" id="GO:0005789">
    <property type="term" value="C:endoplasmic reticulum membrane"/>
    <property type="evidence" value="ECO:0007669"/>
    <property type="project" value="TreeGrafter"/>
</dbReference>
<feature type="region of interest" description="Disordered" evidence="3">
    <location>
        <begin position="267"/>
        <end position="321"/>
    </location>
</feature>
<protein>
    <submittedName>
        <fullName evidence="6">Transport and Golgi organization protein 1</fullName>
    </submittedName>
</protein>
<dbReference type="PANTHER" id="PTHR23158">
    <property type="entry name" value="MELANOMA INHIBITORY ACTIVITY-RELATED"/>
    <property type="match status" value="1"/>
</dbReference>
<feature type="coiled-coil region" evidence="2">
    <location>
        <begin position="965"/>
        <end position="1020"/>
    </location>
</feature>
<dbReference type="InterPro" id="IPR051500">
    <property type="entry name" value="cTAGE_MIA/OTOR"/>
</dbReference>
<dbReference type="OrthoDB" id="6627676at2759"/>
<feature type="compositionally biased region" description="Acidic residues" evidence="3">
    <location>
        <begin position="284"/>
        <end position="316"/>
    </location>
</feature>
<dbReference type="GO" id="GO:0006888">
    <property type="term" value="P:endoplasmic reticulum to Golgi vesicle-mediated transport"/>
    <property type="evidence" value="ECO:0007669"/>
    <property type="project" value="TreeGrafter"/>
</dbReference>
<keyword evidence="5" id="KW-1185">Reference proteome</keyword>
<evidence type="ECO:0000256" key="4">
    <source>
        <dbReference type="SAM" id="SignalP"/>
    </source>
</evidence>
<feature type="compositionally biased region" description="Polar residues" evidence="3">
    <location>
        <begin position="267"/>
        <end position="283"/>
    </location>
</feature>
<dbReference type="RefSeq" id="XP_030759276.1">
    <property type="nucleotide sequence ID" value="XM_030903416.1"/>
</dbReference>
<dbReference type="Gene3D" id="2.30.30.40">
    <property type="entry name" value="SH3 Domains"/>
    <property type="match status" value="1"/>
</dbReference>
<dbReference type="FunCoup" id="A0A6J2Y7U3">
    <property type="interactions" value="367"/>
</dbReference>
<gene>
    <name evidence="6" type="primary">LOC115884751</name>
</gene>
<sequence>MFSYKPIYFVIFALIFVKTNADISDKRLCVDENCSKLISIGKTLLKYTSTDKDILSFAPNEDVKVFSYGAGSKPELFGVEINGKRGYINKMYFREIELIKKPTLLVDIKKPQSKPDVPSETVNSEISADHTKQPFEIVDGTVIPLEPEFTTTVPLPTFENENEVQKVTTPLETVPDIQNINVSQDQEKIENSAAADKIEEHVKVPDTKSINVSDNQKLVENNTAEISEDPEVSKLQDTKSINESDAQIKVENSAADISKEPEVKLPDTQSINVNDGKVENNSADVDEELEDDDSGIEEIADEEDDDDDEENDEAEKDSESVQNINDTVAVDNVLPNDQSINITDTNNEDKSESVENIMNILIPSDNVLPNDQSTNTDSNSDFSFNNSEDSLNNSTSEDLAKVSEIAQNLTESSLNKSDAVDNLRTETVNNVPVDDLKKDDEIIDKKVENTVEELNVDNVEALDVSEKSINTDKKDIYKFTEVYQTVEEKVGLPITTEVPLDVETPSSIEIENTSTVSVEYVTDQSLNLDDFTPEFKDIQDSIDINTNQMFTGDSIDDDLEIDEVPNHILHQETFDINAEQKISDPDASLNSDSPNENISEGFWSSLTSFFNFGSQENYPADQSEDLPLTAGPQQEQIFAEPLNDEFCTSKDNRCPKVDVKECPICQDSVIPSSSSDISLILTDILSSNMFLYLVTTALSVIILVFVSVIFDKCRREAPLIARINKLEKDLLTTIKENEMLQERVIESDDHRTQLVVDSVPNEVVEELHQKLAQMANIKQALEEQIQALEKELDNSTEVGIELNKIISEMLNSTDGSEILKENIEQMQKKLLEQQDTINTVNGVLNVKETENHELHLELDISNKKVADLQGEVDKMVEKILKLEEEKDRQNSTLEKEVTVVQLKYKEAVDKEQILNREVQSLKQQLNDSQRMAEIKVKEYDTLKNSIGEIKSVKNNKDVLKSLLEVTEVKAQLEQSKSENLRYLEQLSQEREVNISCSSKMQALLQEITELRGKYEKADKEKVEIHTKLDVLNNYFKEKEEQMQKDISKYESLWAAKEGEATSTTERIKYMQEELQNYKAQNESLKREIVNQEVDLKSQISMLEKKAHENWVANRQTERKLEEARQEAAQLRHRLTIRERGLTEGNNQLRMQSPLHQNGELPLSPPPLDPTQSPPPIFNPRDHLTTSPPLPGMPHFLPPPLGAAPFMPPPPLEGMMPPFMPPLPHGLFPGDHRPPPLGRMSSPPPVGGRYTPESTVYSEYDRYDQRSPSPIYDSEYGASPPSMRTYSPYDEHRDYNRSQARSNGRNPKGLHSSGSENDSLGKSSKKPQRKV</sequence>
<dbReference type="KEGG" id="soy:115884751"/>
<name>A0A6J2Y7U3_SITOR</name>
<dbReference type="Proteomes" id="UP000504635">
    <property type="component" value="Unplaced"/>
</dbReference>
<dbReference type="GO" id="GO:0070971">
    <property type="term" value="C:endoplasmic reticulum exit site"/>
    <property type="evidence" value="ECO:0007669"/>
    <property type="project" value="TreeGrafter"/>
</dbReference>